<name>A0ABW8XVR1_9FLAO</name>
<dbReference type="EMBL" id="JBELQA010000005">
    <property type="protein sequence ID" value="MFL9831210.1"/>
    <property type="molecule type" value="Genomic_DNA"/>
</dbReference>
<organism evidence="1 2">
    <name type="scientific">Flavobacterium plantiphilum</name>
    <dbReference type="NCBI Taxonomy" id="3163297"/>
    <lineage>
        <taxon>Bacteria</taxon>
        <taxon>Pseudomonadati</taxon>
        <taxon>Bacteroidota</taxon>
        <taxon>Flavobacteriia</taxon>
        <taxon>Flavobacteriales</taxon>
        <taxon>Flavobacteriaceae</taxon>
        <taxon>Flavobacterium</taxon>
    </lineage>
</organism>
<reference evidence="1 2" key="1">
    <citation type="submission" date="2024-06" db="EMBL/GenBank/DDBJ databases">
        <authorList>
            <person name="Kaempfer P."/>
            <person name="Viver T."/>
        </authorList>
    </citation>
    <scope>NUCLEOTIDE SEQUENCE [LARGE SCALE GENOMIC DNA]</scope>
    <source>
        <strain evidence="1 2">ST-87</strain>
    </source>
</reference>
<accession>A0ABW8XVR1</accession>
<dbReference type="Proteomes" id="UP001629260">
    <property type="component" value="Unassembled WGS sequence"/>
</dbReference>
<protein>
    <submittedName>
        <fullName evidence="1">DUF4359 domain-containing protein</fullName>
    </submittedName>
</protein>
<sequence length="119" mass="13333">MRKSNWAIIIFGVIILIAVFTNPSTEEHKQAVKSVVNQIVQNSVSENASDMENLGILLGSSLAEKLVENSVTRDNYILFSITKISWKSESRNIGYGLFGNVFLSEKVKEAFNDKETSKY</sequence>
<gene>
    <name evidence="1" type="ORF">ABS764_10160</name>
</gene>
<proteinExistence type="predicted"/>
<keyword evidence="2" id="KW-1185">Reference proteome</keyword>
<dbReference type="RefSeq" id="WP_408081679.1">
    <property type="nucleotide sequence ID" value="NZ_JBELQA010000005.1"/>
</dbReference>
<evidence type="ECO:0000313" key="1">
    <source>
        <dbReference type="EMBL" id="MFL9831210.1"/>
    </source>
</evidence>
<evidence type="ECO:0000313" key="2">
    <source>
        <dbReference type="Proteomes" id="UP001629260"/>
    </source>
</evidence>
<comment type="caution">
    <text evidence="1">The sequence shown here is derived from an EMBL/GenBank/DDBJ whole genome shotgun (WGS) entry which is preliminary data.</text>
</comment>